<evidence type="ECO:0000256" key="1">
    <source>
        <dbReference type="SAM" id="Coils"/>
    </source>
</evidence>
<reference evidence="4" key="1">
    <citation type="submission" date="2025-08" db="UniProtKB">
        <authorList>
            <consortium name="RefSeq"/>
        </authorList>
    </citation>
    <scope>IDENTIFICATION</scope>
</reference>
<dbReference type="InterPro" id="IPR000477">
    <property type="entry name" value="RT_dom"/>
</dbReference>
<keyword evidence="1" id="KW-0175">Coiled coil</keyword>
<feature type="coiled-coil region" evidence="1">
    <location>
        <begin position="36"/>
        <end position="70"/>
    </location>
</feature>
<feature type="domain" description="Reverse transcriptase" evidence="2">
    <location>
        <begin position="452"/>
        <end position="716"/>
    </location>
</feature>
<accession>A0ABM4CLP9</accession>
<dbReference type="Proteomes" id="UP001652625">
    <property type="component" value="Chromosome 09"/>
</dbReference>
<keyword evidence="3" id="KW-1185">Reference proteome</keyword>
<dbReference type="RefSeq" id="XP_065662715.1">
    <property type="nucleotide sequence ID" value="XM_065806643.1"/>
</dbReference>
<dbReference type="CDD" id="cd01650">
    <property type="entry name" value="RT_nLTR_like"/>
    <property type="match status" value="1"/>
</dbReference>
<gene>
    <name evidence="4" type="primary">LOC136085345</name>
</gene>
<protein>
    <submittedName>
        <fullName evidence="4">Uncharacterized protein LOC136085345 isoform X2</fullName>
    </submittedName>
</protein>
<evidence type="ECO:0000313" key="4">
    <source>
        <dbReference type="RefSeq" id="XP_065662715.1"/>
    </source>
</evidence>
<sequence>MITEFLQEKNRPKFDGRASESSNQLHEWCRNISKYLMTLANRLNLLEHNKNEKSKEIAKLQVDLETAKKVVNPSNISSNWVQIIKQDAKNAKKPADQLAIANATISELNEREVKKKELIIYGIPESEKEFLTDRKADDSKKIKEIFNVIDKSSVSPVYARRLKSKDTAKPGDFNFSSIVWSNGYITNIKNENGIEHNFSETLTRTYLYQHVNVPTFQMSNNSATNTLDLIFTTQSGSICAIDPRSVLGNINKGHLVIFFDFIIKSMVMYDNLIHFLNVSCNQFIPMLDVSRIKKQIAPWIKNDLKTLIKKKQNLRYLNCACKWRDLTLSKEYKLTGKLVKKEIQIARLAALKKTNGDLTQEPREIANLLNKCFQDVFVIEEEGELPHFTVEFNENHSKFVDLEPNDISYEMILDKLKNLNQNKACGPDNMHPFLLKNCAEAFAIPLTLIIRASLTNSQLPVQFKSANVTPLFKKGDKTLPSNYRPVSLTSIPCKIMESIIRAKMEEYLYKNNLLAKAQHGFVRNKSCTTNLLESIDYISSSLDVGIPVDVILLDFAKAFDTVPHKRLLAKLKAYGFDGLILKWIKAFLENRRQRVVQGEIISDWVNIFSGVPQGSVIAALLFALYINDLPKKLHNVTKLYADDTKVLSQLSSEQCATNLQNDLDIVYKWSQTWLLLFNIPKCVVMHYGYNNKKYLYNLNSIQLKESDTERDLGVLFNANLKWKNQVMNASNKANQMLGRIKKSFACFDYKLLRLLYVTFIRPLLEFAVPVWSPYYKSDCDYIEKIQHKATKLVSSIRNLSYTKRLEKLNLTTLVERRQRGDLIQMYKIMNNIDILEKCNRFPIVNNHTRGHCFKYFKEMTKHKHRENFFFNRVANVWNSLPEEVVKSPSVNSFKAAIDCWMSSNRSIRLSKCA</sequence>
<dbReference type="PROSITE" id="PS50878">
    <property type="entry name" value="RT_POL"/>
    <property type="match status" value="1"/>
</dbReference>
<dbReference type="GeneID" id="136085345"/>
<dbReference type="Pfam" id="PF00078">
    <property type="entry name" value="RVT_1"/>
    <property type="match status" value="1"/>
</dbReference>
<organism evidence="3 4">
    <name type="scientific">Hydra vulgaris</name>
    <name type="common">Hydra</name>
    <name type="synonym">Hydra attenuata</name>
    <dbReference type="NCBI Taxonomy" id="6087"/>
    <lineage>
        <taxon>Eukaryota</taxon>
        <taxon>Metazoa</taxon>
        <taxon>Cnidaria</taxon>
        <taxon>Hydrozoa</taxon>
        <taxon>Hydroidolina</taxon>
        <taxon>Anthoathecata</taxon>
        <taxon>Aplanulata</taxon>
        <taxon>Hydridae</taxon>
        <taxon>Hydra</taxon>
    </lineage>
</organism>
<dbReference type="PANTHER" id="PTHR33332">
    <property type="entry name" value="REVERSE TRANSCRIPTASE DOMAIN-CONTAINING PROTEIN"/>
    <property type="match status" value="1"/>
</dbReference>
<evidence type="ECO:0000259" key="2">
    <source>
        <dbReference type="PROSITE" id="PS50878"/>
    </source>
</evidence>
<name>A0ABM4CLP9_HYDVU</name>
<proteinExistence type="predicted"/>
<evidence type="ECO:0000313" key="3">
    <source>
        <dbReference type="Proteomes" id="UP001652625"/>
    </source>
</evidence>